<name>A0A8T0E8I1_ARGBR</name>
<gene>
    <name evidence="2" type="ORF">HNY73_020980</name>
</gene>
<keyword evidence="1" id="KW-1133">Transmembrane helix</keyword>
<keyword evidence="1" id="KW-0812">Transmembrane</keyword>
<dbReference type="AlphaFoldDB" id="A0A8T0E8I1"/>
<feature type="transmembrane region" description="Helical" evidence="1">
    <location>
        <begin position="61"/>
        <end position="93"/>
    </location>
</feature>
<dbReference type="EMBL" id="JABXBU010002230">
    <property type="protein sequence ID" value="KAF8768129.1"/>
    <property type="molecule type" value="Genomic_DNA"/>
</dbReference>
<evidence type="ECO:0000313" key="3">
    <source>
        <dbReference type="Proteomes" id="UP000807504"/>
    </source>
</evidence>
<dbReference type="OMA" id="ATIICEF"/>
<comment type="caution">
    <text evidence="2">The sequence shown here is derived from an EMBL/GenBank/DDBJ whole genome shotgun (WGS) entry which is preliminary data.</text>
</comment>
<keyword evidence="1" id="KW-0472">Membrane</keyword>
<reference evidence="2" key="1">
    <citation type="journal article" date="2020" name="bioRxiv">
        <title>Chromosome-level reference genome of the European wasp spider Argiope bruennichi: a resource for studies on range expansion and evolutionary adaptation.</title>
        <authorList>
            <person name="Sheffer M.M."/>
            <person name="Hoppe A."/>
            <person name="Krehenwinkel H."/>
            <person name="Uhl G."/>
            <person name="Kuss A.W."/>
            <person name="Jensen L."/>
            <person name="Jensen C."/>
            <person name="Gillespie R.G."/>
            <person name="Hoff K.J."/>
            <person name="Prost S."/>
        </authorList>
    </citation>
    <scope>NUCLEOTIDE SEQUENCE</scope>
</reference>
<keyword evidence="3" id="KW-1185">Reference proteome</keyword>
<evidence type="ECO:0000313" key="2">
    <source>
        <dbReference type="EMBL" id="KAF8768129.1"/>
    </source>
</evidence>
<feature type="transmembrane region" description="Helical" evidence="1">
    <location>
        <begin position="105"/>
        <end position="133"/>
    </location>
</feature>
<feature type="transmembrane region" description="Helical" evidence="1">
    <location>
        <begin position="30"/>
        <end position="49"/>
    </location>
</feature>
<protein>
    <submittedName>
        <fullName evidence="2">Uncharacterized protein</fullName>
    </submittedName>
</protein>
<organism evidence="2 3">
    <name type="scientific">Argiope bruennichi</name>
    <name type="common">Wasp spider</name>
    <name type="synonym">Aranea bruennichi</name>
    <dbReference type="NCBI Taxonomy" id="94029"/>
    <lineage>
        <taxon>Eukaryota</taxon>
        <taxon>Metazoa</taxon>
        <taxon>Ecdysozoa</taxon>
        <taxon>Arthropoda</taxon>
        <taxon>Chelicerata</taxon>
        <taxon>Arachnida</taxon>
        <taxon>Araneae</taxon>
        <taxon>Araneomorphae</taxon>
        <taxon>Entelegynae</taxon>
        <taxon>Araneoidea</taxon>
        <taxon>Araneidae</taxon>
        <taxon>Argiope</taxon>
    </lineage>
</organism>
<accession>A0A8T0E8I1</accession>
<proteinExistence type="predicted"/>
<feature type="transmembrane region" description="Helical" evidence="1">
    <location>
        <begin position="145"/>
        <end position="166"/>
    </location>
</feature>
<reference evidence="2" key="2">
    <citation type="submission" date="2020-06" db="EMBL/GenBank/DDBJ databases">
        <authorList>
            <person name="Sheffer M."/>
        </authorList>
    </citation>
    <scope>NUCLEOTIDE SEQUENCE</scope>
</reference>
<feature type="transmembrane region" description="Helical" evidence="1">
    <location>
        <begin position="219"/>
        <end position="236"/>
    </location>
</feature>
<evidence type="ECO:0000256" key="1">
    <source>
        <dbReference type="SAM" id="Phobius"/>
    </source>
</evidence>
<dbReference type="Proteomes" id="UP000807504">
    <property type="component" value="Unassembled WGS sequence"/>
</dbReference>
<sequence>MFGITEPYEKWMDKPLFNCPSDDRHAYMQLVHMKCFAVTIMNSCVMNILVVKAVQFYLTRLLGVCALMILLSPSLVGKVIPIVLLVLSFYIPYFRGYIHFRYGTFYLYCLICCMEVQGFEFLFDLYLILCYVFEAAYSFYARRRFNVLATIICEFGMWTIPCSMWFRIGVTFAYLAVEAYNYPQIWALSTFYVFLSGYMFVSHMHGMDLEEQLEVLRKSMTFLIESFIINASIAVVPEKRKFYKFP</sequence>
<dbReference type="OrthoDB" id="6427007at2759"/>
<feature type="transmembrane region" description="Helical" evidence="1">
    <location>
        <begin position="186"/>
        <end position="207"/>
    </location>
</feature>